<feature type="compositionally biased region" description="Low complexity" evidence="1">
    <location>
        <begin position="111"/>
        <end position="120"/>
    </location>
</feature>
<keyword evidence="4" id="KW-1185">Reference proteome</keyword>
<dbReference type="Proteomes" id="UP000479000">
    <property type="component" value="Unassembled WGS sequence"/>
</dbReference>
<gene>
    <name evidence="2" type="ORF">NTEN_LOCUS17281</name>
    <name evidence="3" type="ORF">NTEN_LOCUS17285</name>
</gene>
<dbReference type="EMBL" id="CADCXU010025548">
    <property type="protein sequence ID" value="CAB0012567.1"/>
    <property type="molecule type" value="Genomic_DNA"/>
</dbReference>
<evidence type="ECO:0000256" key="1">
    <source>
        <dbReference type="SAM" id="MobiDB-lite"/>
    </source>
</evidence>
<proteinExistence type="predicted"/>
<reference evidence="2 4" key="1">
    <citation type="submission" date="2020-02" db="EMBL/GenBank/DDBJ databases">
        <authorList>
            <person name="Ferguson B K."/>
        </authorList>
    </citation>
    <scope>NUCLEOTIDE SEQUENCE [LARGE SCALE GENOMIC DNA]</scope>
</reference>
<evidence type="ECO:0000313" key="4">
    <source>
        <dbReference type="Proteomes" id="UP000479000"/>
    </source>
</evidence>
<accession>A0A6H5H4Y4</accession>
<evidence type="ECO:0000313" key="2">
    <source>
        <dbReference type="EMBL" id="CAB0012561.1"/>
    </source>
</evidence>
<evidence type="ECO:0000313" key="3">
    <source>
        <dbReference type="EMBL" id="CAB0012567.1"/>
    </source>
</evidence>
<name>A0A6H5H4Y4_9HEMI</name>
<organism evidence="2 4">
    <name type="scientific">Nesidiocoris tenuis</name>
    <dbReference type="NCBI Taxonomy" id="355587"/>
    <lineage>
        <taxon>Eukaryota</taxon>
        <taxon>Metazoa</taxon>
        <taxon>Ecdysozoa</taxon>
        <taxon>Arthropoda</taxon>
        <taxon>Hexapoda</taxon>
        <taxon>Insecta</taxon>
        <taxon>Pterygota</taxon>
        <taxon>Neoptera</taxon>
        <taxon>Paraneoptera</taxon>
        <taxon>Hemiptera</taxon>
        <taxon>Heteroptera</taxon>
        <taxon>Panheteroptera</taxon>
        <taxon>Cimicomorpha</taxon>
        <taxon>Miridae</taxon>
        <taxon>Dicyphina</taxon>
        <taxon>Nesidiocoris</taxon>
    </lineage>
</organism>
<feature type="region of interest" description="Disordered" evidence="1">
    <location>
        <begin position="99"/>
        <end position="146"/>
    </location>
</feature>
<sequence length="146" mass="16085">MPVNSLVDNIVTVATVLCDETRFPTGKANIRKLSVKTPKSEQGFVIYVSIASPNSVVMPTPKKEKVSPVVGEVSTAGVTVAVHPSGRVHIKSVDKNWTLRRWRSSKRPTRRATSPKTTMTTRKRSKKPNGNSSRRFVSSKTPSKLK</sequence>
<dbReference type="EMBL" id="CADCXU010025542">
    <property type="protein sequence ID" value="CAB0012561.1"/>
    <property type="molecule type" value="Genomic_DNA"/>
</dbReference>
<feature type="compositionally biased region" description="Polar residues" evidence="1">
    <location>
        <begin position="129"/>
        <end position="146"/>
    </location>
</feature>
<dbReference type="AlphaFoldDB" id="A0A6H5H4Y4"/>
<protein>
    <submittedName>
        <fullName evidence="2">Uncharacterized protein</fullName>
    </submittedName>
</protein>
<feature type="compositionally biased region" description="Basic residues" evidence="1">
    <location>
        <begin position="99"/>
        <end position="110"/>
    </location>
</feature>